<dbReference type="EMBL" id="JAQIZT010000011">
    <property type="protein sequence ID" value="KAJ6978838.1"/>
    <property type="molecule type" value="Genomic_DNA"/>
</dbReference>
<proteinExistence type="predicted"/>
<dbReference type="Proteomes" id="UP001164929">
    <property type="component" value="Chromosome 11"/>
</dbReference>
<keyword evidence="2" id="KW-1185">Reference proteome</keyword>
<organism evidence="1 2">
    <name type="scientific">Populus alba x Populus x berolinensis</name>
    <dbReference type="NCBI Taxonomy" id="444605"/>
    <lineage>
        <taxon>Eukaryota</taxon>
        <taxon>Viridiplantae</taxon>
        <taxon>Streptophyta</taxon>
        <taxon>Embryophyta</taxon>
        <taxon>Tracheophyta</taxon>
        <taxon>Spermatophyta</taxon>
        <taxon>Magnoliopsida</taxon>
        <taxon>eudicotyledons</taxon>
        <taxon>Gunneridae</taxon>
        <taxon>Pentapetalae</taxon>
        <taxon>rosids</taxon>
        <taxon>fabids</taxon>
        <taxon>Malpighiales</taxon>
        <taxon>Salicaceae</taxon>
        <taxon>Saliceae</taxon>
        <taxon>Populus</taxon>
    </lineage>
</organism>
<reference evidence="1" key="1">
    <citation type="journal article" date="2023" name="Mol. Ecol. Resour.">
        <title>Chromosome-level genome assembly of a triploid poplar Populus alba 'Berolinensis'.</title>
        <authorList>
            <person name="Chen S."/>
            <person name="Yu Y."/>
            <person name="Wang X."/>
            <person name="Wang S."/>
            <person name="Zhang T."/>
            <person name="Zhou Y."/>
            <person name="He R."/>
            <person name="Meng N."/>
            <person name="Wang Y."/>
            <person name="Liu W."/>
            <person name="Liu Z."/>
            <person name="Liu J."/>
            <person name="Guo Q."/>
            <person name="Huang H."/>
            <person name="Sederoff R.R."/>
            <person name="Wang G."/>
            <person name="Qu G."/>
            <person name="Chen S."/>
        </authorList>
    </citation>
    <scope>NUCLEOTIDE SEQUENCE</scope>
    <source>
        <strain evidence="1">SC-2020</strain>
    </source>
</reference>
<dbReference type="AlphaFoldDB" id="A0AAD6M4G4"/>
<accession>A0AAD6M4G4</accession>
<name>A0AAD6M4G4_9ROSI</name>
<gene>
    <name evidence="1" type="ORF">NC653_027109</name>
</gene>
<comment type="caution">
    <text evidence="1">The sequence shown here is derived from an EMBL/GenBank/DDBJ whole genome shotgun (WGS) entry which is preliminary data.</text>
</comment>
<sequence length="24" mass="2936">MDKEIITLDHHWLEDHVYSCIIKP</sequence>
<protein>
    <submittedName>
        <fullName evidence="1">Uncharacterized protein</fullName>
    </submittedName>
</protein>
<evidence type="ECO:0000313" key="1">
    <source>
        <dbReference type="EMBL" id="KAJ6978838.1"/>
    </source>
</evidence>
<evidence type="ECO:0000313" key="2">
    <source>
        <dbReference type="Proteomes" id="UP001164929"/>
    </source>
</evidence>